<evidence type="ECO:0000313" key="2">
    <source>
        <dbReference type="EMBL" id="APC48147.1"/>
    </source>
</evidence>
<evidence type="ECO:0000256" key="1">
    <source>
        <dbReference type="SAM" id="MobiDB-lite"/>
    </source>
</evidence>
<feature type="region of interest" description="Disordered" evidence="1">
    <location>
        <begin position="25"/>
        <end position="69"/>
    </location>
</feature>
<dbReference type="RefSeq" id="WP_071648848.1">
    <property type="nucleotide sequence ID" value="NZ_CP017962.1"/>
</dbReference>
<dbReference type="GeneID" id="71514361"/>
<sequence length="187" mass="21460">MLKYGLIPCIVLLAFTIGCSNNNDESGENKTNPNTQPIHYETDQEQKDRLNYDEPSIGERGGYPQSEQEQVNDADYKGGYSDAFTNKEAILLSQELQNKKDIIQAQVAVTDKRIIVGVMQREHTDHFAVNKIESTIREILPNTEKEIIVYTDDIHWDRMKNLDARLKAKNRGDDLENIVEDFLNMKN</sequence>
<dbReference type="InterPro" id="IPR019076">
    <property type="entry name" value="Spore_lipoprot_YhcN/YlaJ-like"/>
</dbReference>
<reference evidence="3 5" key="2">
    <citation type="submission" date="2020-09" db="EMBL/GenBank/DDBJ databases">
        <title>Draft Genome Sequences of Oil-Oxidizing Bacteria Halomonas titanicae, Marinobacter lutaoensis, and Virgibacillus halodenitrificans Isolated from Highly Saline Environments.</title>
        <authorList>
            <person name="Grouzdev D.S."/>
            <person name="Sokolova D.S."/>
            <person name="Semenova E.M."/>
            <person name="Borzenkov I.A."/>
            <person name="Bidzhieva S.K."/>
            <person name="Poltaraus A.B."/>
            <person name="Nazina T.N."/>
        </authorList>
    </citation>
    <scope>NUCLEOTIDE SEQUENCE [LARGE SCALE GENOMIC DNA]</scope>
    <source>
        <strain evidence="3 5">VKM B-3472D</strain>
    </source>
</reference>
<name>A0AAC9J054_VIRHA</name>
<evidence type="ECO:0000313" key="4">
    <source>
        <dbReference type="Proteomes" id="UP000182945"/>
    </source>
</evidence>
<evidence type="ECO:0000313" key="5">
    <source>
        <dbReference type="Proteomes" id="UP000621631"/>
    </source>
</evidence>
<protein>
    <submittedName>
        <fullName evidence="3">YhcN/YlaJ family sporulation lipoprotein</fullName>
    </submittedName>
</protein>
<gene>
    <name evidence="2" type="ORF">BME96_08150</name>
    <name evidence="3" type="ORF">IC602_14350</name>
</gene>
<feature type="compositionally biased region" description="Polar residues" evidence="1">
    <location>
        <begin position="25"/>
        <end position="37"/>
    </location>
</feature>
<dbReference type="PROSITE" id="PS51257">
    <property type="entry name" value="PROKAR_LIPOPROTEIN"/>
    <property type="match status" value="1"/>
</dbReference>
<reference evidence="2 4" key="1">
    <citation type="submission" date="2016-11" db="EMBL/GenBank/DDBJ databases">
        <title>Complete genome sequencing of Virgibacillus halodenitrificans PDB-F2.</title>
        <authorList>
            <person name="Sun Z."/>
            <person name="Zhou Y."/>
            <person name="Li H."/>
        </authorList>
    </citation>
    <scope>NUCLEOTIDE SEQUENCE [LARGE SCALE GENOMIC DNA]</scope>
    <source>
        <strain evidence="2 4">PDB-F2</strain>
    </source>
</reference>
<dbReference type="Pfam" id="PF09580">
    <property type="entry name" value="Spore_YhcN_YlaJ"/>
    <property type="match status" value="1"/>
</dbReference>
<accession>A0AAC9J054</accession>
<evidence type="ECO:0000313" key="3">
    <source>
        <dbReference type="EMBL" id="MBD1223782.1"/>
    </source>
</evidence>
<organism evidence="2 4">
    <name type="scientific">Virgibacillus halodenitrificans</name>
    <name type="common">Bacillus halodenitrificans</name>
    <dbReference type="NCBI Taxonomy" id="1482"/>
    <lineage>
        <taxon>Bacteria</taxon>
        <taxon>Bacillati</taxon>
        <taxon>Bacillota</taxon>
        <taxon>Bacilli</taxon>
        <taxon>Bacillales</taxon>
        <taxon>Bacillaceae</taxon>
        <taxon>Virgibacillus</taxon>
    </lineage>
</organism>
<dbReference type="KEGG" id="vhl:BME96_08150"/>
<proteinExistence type="predicted"/>
<feature type="compositionally biased region" description="Basic and acidic residues" evidence="1">
    <location>
        <begin position="40"/>
        <end position="52"/>
    </location>
</feature>
<dbReference type="EMBL" id="CP017962">
    <property type="protein sequence ID" value="APC48147.1"/>
    <property type="molecule type" value="Genomic_DNA"/>
</dbReference>
<dbReference type="EMBL" id="JACWEZ010000009">
    <property type="protein sequence ID" value="MBD1223782.1"/>
    <property type="molecule type" value="Genomic_DNA"/>
</dbReference>
<dbReference type="Proteomes" id="UP000621631">
    <property type="component" value="Unassembled WGS sequence"/>
</dbReference>
<keyword evidence="3" id="KW-0449">Lipoprotein</keyword>
<dbReference type="Proteomes" id="UP000182945">
    <property type="component" value="Chromosome"/>
</dbReference>
<keyword evidence="5" id="KW-1185">Reference proteome</keyword>
<dbReference type="AlphaFoldDB" id="A0AAC9J054"/>